<organism evidence="2 3">
    <name type="scientific">Amborella trichopoda</name>
    <dbReference type="NCBI Taxonomy" id="13333"/>
    <lineage>
        <taxon>Eukaryota</taxon>
        <taxon>Viridiplantae</taxon>
        <taxon>Streptophyta</taxon>
        <taxon>Embryophyta</taxon>
        <taxon>Tracheophyta</taxon>
        <taxon>Spermatophyta</taxon>
        <taxon>Magnoliopsida</taxon>
        <taxon>Amborellales</taxon>
        <taxon>Amborellaceae</taxon>
        <taxon>Amborella</taxon>
    </lineage>
</organism>
<name>W1PRS2_AMBTC</name>
<evidence type="ECO:0000313" key="2">
    <source>
        <dbReference type="EMBL" id="ERN12702.1"/>
    </source>
</evidence>
<feature type="region of interest" description="Disordered" evidence="1">
    <location>
        <begin position="1"/>
        <end position="44"/>
    </location>
</feature>
<dbReference type="KEGG" id="atr:18440937"/>
<dbReference type="STRING" id="13333.W1PRS2"/>
<gene>
    <name evidence="2" type="ORF">AMTR_s00179p00011640</name>
</gene>
<feature type="region of interest" description="Disordered" evidence="1">
    <location>
        <begin position="104"/>
        <end position="155"/>
    </location>
</feature>
<evidence type="ECO:0000256" key="1">
    <source>
        <dbReference type="SAM" id="MobiDB-lite"/>
    </source>
</evidence>
<accession>W1PRS2</accession>
<sequence length="220" mass="23560">STIVHSNTIPPKEQPQVPVASLSSEGRPHVHDGACNNNPSSRDAERMISTGIVPPRTSQASQRISHGAGVAKPGKVVYENGSTTKDAYDPRRFIIRSAVLPPQNTLNPAFSGYSRQLVPKSQREEEVRTSNSSQQQQPRQHQHHMSNHKGPVSGDVTIDISTSNPFCFSRLTSNGKAADAGEDATAILQAKSQFNGMAAAAAAAASRQVGAVQYGMSRMY</sequence>
<feature type="non-terminal residue" evidence="2">
    <location>
        <position position="1"/>
    </location>
</feature>
<dbReference type="HOGENOM" id="CLU_1258944_0_0_1"/>
<dbReference type="Proteomes" id="UP000017836">
    <property type="component" value="Unassembled WGS sequence"/>
</dbReference>
<dbReference type="AlphaFoldDB" id="W1PRS2"/>
<evidence type="ECO:0000313" key="3">
    <source>
        <dbReference type="Proteomes" id="UP000017836"/>
    </source>
</evidence>
<keyword evidence="3" id="KW-1185">Reference proteome</keyword>
<dbReference type="Gramene" id="ERN12702">
    <property type="protein sequence ID" value="ERN12702"/>
    <property type="gene ID" value="AMTR_s00179p00011640"/>
</dbReference>
<dbReference type="EMBL" id="KI392606">
    <property type="protein sequence ID" value="ERN12702.1"/>
    <property type="molecule type" value="Genomic_DNA"/>
</dbReference>
<dbReference type="OMA" id="QFNGMAA"/>
<reference evidence="3" key="1">
    <citation type="journal article" date="2013" name="Science">
        <title>The Amborella genome and the evolution of flowering plants.</title>
        <authorList>
            <consortium name="Amborella Genome Project"/>
        </authorList>
    </citation>
    <scope>NUCLEOTIDE SEQUENCE [LARGE SCALE GENOMIC DNA]</scope>
</reference>
<protein>
    <submittedName>
        <fullName evidence="2">Uncharacterized protein</fullName>
    </submittedName>
</protein>
<proteinExistence type="predicted"/>